<evidence type="ECO:0000256" key="1">
    <source>
        <dbReference type="SAM" id="MobiDB-lite"/>
    </source>
</evidence>
<keyword evidence="3" id="KW-1185">Reference proteome</keyword>
<name>A0ABN3JDC9_9ACTN</name>
<protein>
    <submittedName>
        <fullName evidence="2">Uncharacterized protein</fullName>
    </submittedName>
</protein>
<accession>A0ABN3JDC9</accession>
<gene>
    <name evidence="2" type="ORF">GCM10010255_82670</name>
</gene>
<feature type="region of interest" description="Disordered" evidence="1">
    <location>
        <begin position="45"/>
        <end position="77"/>
    </location>
</feature>
<dbReference type="Proteomes" id="UP001499986">
    <property type="component" value="Unassembled WGS sequence"/>
</dbReference>
<dbReference type="EMBL" id="BAAASE010000019">
    <property type="protein sequence ID" value="GAA2427571.1"/>
    <property type="molecule type" value="Genomic_DNA"/>
</dbReference>
<reference evidence="2 3" key="1">
    <citation type="journal article" date="2019" name="Int. J. Syst. Evol. Microbiol.">
        <title>The Global Catalogue of Microorganisms (GCM) 10K type strain sequencing project: providing services to taxonomists for standard genome sequencing and annotation.</title>
        <authorList>
            <consortium name="The Broad Institute Genomics Platform"/>
            <consortium name="The Broad Institute Genome Sequencing Center for Infectious Disease"/>
            <person name="Wu L."/>
            <person name="Ma J."/>
        </authorList>
    </citation>
    <scope>NUCLEOTIDE SEQUENCE [LARGE SCALE GENOMIC DNA]</scope>
    <source>
        <strain evidence="2 3">JCM 4358</strain>
    </source>
</reference>
<sequence length="77" mass="8818">MTERGTVAPRDHVFDNLDLETVADNRRIWLREDQGQVLHLTRVAGTPSTDPARRRIRRYAAQRPTDPLRSGPARSAR</sequence>
<proteinExistence type="predicted"/>
<comment type="caution">
    <text evidence="2">The sequence shown here is derived from an EMBL/GenBank/DDBJ whole genome shotgun (WGS) entry which is preliminary data.</text>
</comment>
<evidence type="ECO:0000313" key="2">
    <source>
        <dbReference type="EMBL" id="GAA2427571.1"/>
    </source>
</evidence>
<dbReference type="RefSeq" id="WP_086842978.1">
    <property type="nucleotide sequence ID" value="NZ_BAAASE010000019.1"/>
</dbReference>
<evidence type="ECO:0000313" key="3">
    <source>
        <dbReference type="Proteomes" id="UP001499986"/>
    </source>
</evidence>
<organism evidence="2 3">
    <name type="scientific">Streptomyces coeruleofuscus</name>
    <dbReference type="NCBI Taxonomy" id="66879"/>
    <lineage>
        <taxon>Bacteria</taxon>
        <taxon>Bacillati</taxon>
        <taxon>Actinomycetota</taxon>
        <taxon>Actinomycetes</taxon>
        <taxon>Kitasatosporales</taxon>
        <taxon>Streptomycetaceae</taxon>
        <taxon>Streptomyces</taxon>
    </lineage>
</organism>